<dbReference type="Pfam" id="PF00400">
    <property type="entry name" value="WD40"/>
    <property type="match status" value="6"/>
</dbReference>
<dbReference type="SUPFAM" id="SSF82171">
    <property type="entry name" value="DPP6 N-terminal domain-like"/>
    <property type="match status" value="1"/>
</dbReference>
<gene>
    <name evidence="6" type="ORF">GPECTOR_6g552</name>
</gene>
<evidence type="ECO:0000313" key="7">
    <source>
        <dbReference type="Proteomes" id="UP000075714"/>
    </source>
</evidence>
<organism evidence="6 7">
    <name type="scientific">Gonium pectorale</name>
    <name type="common">Green alga</name>
    <dbReference type="NCBI Taxonomy" id="33097"/>
    <lineage>
        <taxon>Eukaryota</taxon>
        <taxon>Viridiplantae</taxon>
        <taxon>Chlorophyta</taxon>
        <taxon>core chlorophytes</taxon>
        <taxon>Chlorophyceae</taxon>
        <taxon>CS clade</taxon>
        <taxon>Chlamydomonadales</taxon>
        <taxon>Volvocaceae</taxon>
        <taxon>Gonium</taxon>
    </lineage>
</organism>
<feature type="repeat" description="WD" evidence="3">
    <location>
        <begin position="1137"/>
        <end position="1167"/>
    </location>
</feature>
<evidence type="ECO:0000256" key="4">
    <source>
        <dbReference type="SAM" id="MobiDB-lite"/>
    </source>
</evidence>
<evidence type="ECO:0000256" key="2">
    <source>
        <dbReference type="ARBA" id="ARBA00022737"/>
    </source>
</evidence>
<keyword evidence="7" id="KW-1185">Reference proteome</keyword>
<feature type="region of interest" description="Disordered" evidence="4">
    <location>
        <begin position="1218"/>
        <end position="1241"/>
    </location>
</feature>
<dbReference type="OrthoDB" id="544788at2759"/>
<dbReference type="SMART" id="SM00320">
    <property type="entry name" value="WD40"/>
    <property type="match status" value="12"/>
</dbReference>
<evidence type="ECO:0000313" key="6">
    <source>
        <dbReference type="EMBL" id="KXZ53635.1"/>
    </source>
</evidence>
<dbReference type="InterPro" id="IPR056884">
    <property type="entry name" value="NPHP3-like_N"/>
</dbReference>
<feature type="repeat" description="WD" evidence="3">
    <location>
        <begin position="938"/>
        <end position="972"/>
    </location>
</feature>
<dbReference type="SUPFAM" id="SSF50978">
    <property type="entry name" value="WD40 repeat-like"/>
    <property type="match status" value="2"/>
</dbReference>
<dbReference type="InterPro" id="IPR015943">
    <property type="entry name" value="WD40/YVTN_repeat-like_dom_sf"/>
</dbReference>
<name>A0A150GUU6_GONPE</name>
<comment type="caution">
    <text evidence="6">The sequence shown here is derived from an EMBL/GenBank/DDBJ whole genome shotgun (WGS) entry which is preliminary data.</text>
</comment>
<dbReference type="Proteomes" id="UP000075714">
    <property type="component" value="Unassembled WGS sequence"/>
</dbReference>
<feature type="repeat" description="WD" evidence="3">
    <location>
        <begin position="1182"/>
        <end position="1213"/>
    </location>
</feature>
<dbReference type="Pfam" id="PF24883">
    <property type="entry name" value="NPHP3_N"/>
    <property type="match status" value="1"/>
</dbReference>
<evidence type="ECO:0000256" key="3">
    <source>
        <dbReference type="PROSITE-ProRule" id="PRU00221"/>
    </source>
</evidence>
<feature type="compositionally biased region" description="Pro residues" evidence="4">
    <location>
        <begin position="1228"/>
        <end position="1240"/>
    </location>
</feature>
<dbReference type="PROSITE" id="PS50294">
    <property type="entry name" value="WD_REPEATS_REGION"/>
    <property type="match status" value="1"/>
</dbReference>
<feature type="compositionally biased region" description="Low complexity" evidence="4">
    <location>
        <begin position="657"/>
        <end position="667"/>
    </location>
</feature>
<dbReference type="STRING" id="33097.A0A150GUU6"/>
<feature type="repeat" description="WD" evidence="3">
    <location>
        <begin position="1295"/>
        <end position="1329"/>
    </location>
</feature>
<sequence>MRGPSQMITRAVEEQHGGAEAFNYTLRLQLLLEPLSYAVDLRRLAQRATGTRWRWQEAESWLGQGPAGQRVLCVAAGAGEGKSTVAAAICMGMPREGLGAGVGANVGRAGEVVVADRSVIAAHHFVKYNDQRRLEPLRIIKSLACQLATTLPVVREALLQLDAAVVARLADVGQAFQMLLAKPLEAWDKKAERDEQIVLLLDALDEADPPRQRLQQQQRVHPGAQSAELAGSQALRLSAASSLMVGPRPPPDCPIIAGNPALQLVSEWLHKLPRRVRFMLTTRPEAARGQAQADQVEDLLAVLLAAQEPLPLTLLQQVGLGDQALLALLPGWPALFFVEQHRAHTFHKSLADYLLTRCVHGGTIGASSARPTGARLAPGPGLTLDLQRGHFIIGARLTQTRRPALTAYALRHLVPHLVAATQEPEGGDGGGGAASITVAGWAAAAAFRSAASRGAAMAMLDEVLLDMDYMQAAIDAGYGHAIVGALGAMRVHSDVSAEALRYLRARLHEVGPKDRLVESILKHTPRGSLLYGAAVRSSGCRWLNQVVIPAAPAATEGGHSAEWPISEAVFQARNSMLLSIALSPDSKQLAIGTAGNKIFVYDIVAVRQLLVLKPQLATPPPLRRDRKVGAARRHSDSSRDGSEDDGGACSGGGYGDSYGPSRGGDSSPIRRDSEGDEDTVGAAVSGSDWNDPEFGDGQLGEVRGIAFSPDGSRMAAGGGMGIVQVFDVATGQVAMTLQGLGGFAQRGGVNCVRFSPCGIFLAAASDGDYVYIHNASTGRGVILLDDHQRSVDCLAFSSAPLDGAGGPELLATGGEDCVVNIYMVGNWRRVARLEPGRGALHGPDGHDAAVKSVAFNPAVAEEAASSDDGGAIRVWRLTRRPDRADKFLVTVLQRLAGPAHEAVSALAYAPDGRHLACGGDRGTVRLYDARTWLVAAEFREHERRIRELVYSRDGRHLVSGCEDSTAVLFNLEQVMASARSMMAVTAAAAGVSGGGAPRLRVKRRVTSLACQPCGRHVAMTVDVHVVATGADSHAVEVHDVQTGKLIAEPSVPRGMYGRCVVYSGDGKHLVLGCHHKLLLYDVAAGYSSPHDVSAFIGLRYPHDALAAGPSVALLAHCSNRRLVIDDCVQRCRVAELPNVHKELIRAVTISADGTLIATGGDDRTVRIHGLGPRGWRANLAVLSGYSDWLRGVAFSPDGALLAAGGDDDRVCIYRRADRSRGGTSSAGPQPPELLPQPHPEQPLHDWQLVSTVAADPGVCDMAFSREGSFLAVGCHGGRLLVLDATASAPQVMDTLHGHSAKITGVAFSSSGALVSGDVSGSVRVWSLPA</sequence>
<protein>
    <recommendedName>
        <fullName evidence="5">Nephrocystin 3-like N-terminal domain-containing protein</fullName>
    </recommendedName>
</protein>
<evidence type="ECO:0000256" key="1">
    <source>
        <dbReference type="ARBA" id="ARBA00022574"/>
    </source>
</evidence>
<dbReference type="InterPro" id="IPR050349">
    <property type="entry name" value="WD_LIS1/nudF_dynein_reg"/>
</dbReference>
<dbReference type="InterPro" id="IPR036322">
    <property type="entry name" value="WD40_repeat_dom_sf"/>
</dbReference>
<dbReference type="PANTHER" id="PTHR44129">
    <property type="entry name" value="WD REPEAT-CONTAINING PROTEIN POP1"/>
    <property type="match status" value="1"/>
</dbReference>
<feature type="domain" description="Nephrocystin 3-like N-terminal" evidence="5">
    <location>
        <begin position="56"/>
        <end position="216"/>
    </location>
</feature>
<proteinExistence type="predicted"/>
<keyword evidence="1 3" id="KW-0853">WD repeat</keyword>
<dbReference type="EMBL" id="LSYV01000007">
    <property type="protein sequence ID" value="KXZ53635.1"/>
    <property type="molecule type" value="Genomic_DNA"/>
</dbReference>
<feature type="repeat" description="WD" evidence="3">
    <location>
        <begin position="843"/>
        <end position="877"/>
    </location>
</feature>
<feature type="region of interest" description="Disordered" evidence="4">
    <location>
        <begin position="618"/>
        <end position="695"/>
    </location>
</feature>
<reference evidence="7" key="1">
    <citation type="journal article" date="2016" name="Nat. Commun.">
        <title>The Gonium pectorale genome demonstrates co-option of cell cycle regulation during the evolution of multicellularity.</title>
        <authorList>
            <person name="Hanschen E.R."/>
            <person name="Marriage T.N."/>
            <person name="Ferris P.J."/>
            <person name="Hamaji T."/>
            <person name="Toyoda A."/>
            <person name="Fujiyama A."/>
            <person name="Neme R."/>
            <person name="Noguchi H."/>
            <person name="Minakuchi Y."/>
            <person name="Suzuki M."/>
            <person name="Kawai-Toyooka H."/>
            <person name="Smith D.R."/>
            <person name="Sparks H."/>
            <person name="Anderson J."/>
            <person name="Bakaric R."/>
            <person name="Luria V."/>
            <person name="Karger A."/>
            <person name="Kirschner M.W."/>
            <person name="Durand P.M."/>
            <person name="Michod R.E."/>
            <person name="Nozaki H."/>
            <person name="Olson B.J."/>
        </authorList>
    </citation>
    <scope>NUCLEOTIDE SEQUENCE [LARGE SCALE GENOMIC DNA]</scope>
    <source>
        <strain evidence="7">NIES-2863</strain>
    </source>
</reference>
<dbReference type="InterPro" id="IPR001680">
    <property type="entry name" value="WD40_rpt"/>
</dbReference>
<keyword evidence="2" id="KW-0677">Repeat</keyword>
<dbReference type="Gene3D" id="2.130.10.10">
    <property type="entry name" value="YVTN repeat-like/Quinoprotein amine dehydrogenase"/>
    <property type="match status" value="4"/>
</dbReference>
<dbReference type="PROSITE" id="PS50082">
    <property type="entry name" value="WD_REPEATS_2"/>
    <property type="match status" value="6"/>
</dbReference>
<accession>A0A150GUU6</accession>
<feature type="repeat" description="WD" evidence="3">
    <location>
        <begin position="695"/>
        <end position="736"/>
    </location>
</feature>
<evidence type="ECO:0000259" key="5">
    <source>
        <dbReference type="Pfam" id="PF24883"/>
    </source>
</evidence>